<dbReference type="GO" id="GO:0008270">
    <property type="term" value="F:zinc ion binding"/>
    <property type="evidence" value="ECO:0007669"/>
    <property type="project" value="UniProtKB-KW"/>
</dbReference>
<evidence type="ECO:0000313" key="9">
    <source>
        <dbReference type="EMBL" id="CAE6944033.1"/>
    </source>
</evidence>
<dbReference type="SMART" id="SM00343">
    <property type="entry name" value="ZnF_C2HC"/>
    <property type="match status" value="1"/>
</dbReference>
<proteinExistence type="predicted"/>
<feature type="compositionally biased region" description="Low complexity" evidence="6">
    <location>
        <begin position="763"/>
        <end position="775"/>
    </location>
</feature>
<keyword evidence="1" id="KW-0808">Transferase</keyword>
<dbReference type="EMBL" id="CAJNDS010000072">
    <property type="protein sequence ID" value="CAE6944033.1"/>
    <property type="molecule type" value="Genomic_DNA"/>
</dbReference>
<dbReference type="SUPFAM" id="SSF57756">
    <property type="entry name" value="Retrovirus zinc finger-like domains"/>
    <property type="match status" value="1"/>
</dbReference>
<sequence>MSGGDDRQSNLKHFNGEEGDQGDVGKQLRKFKNWCQAKMATMKDFAAKQQGPFVYTLLDGKALDAVEHLTLTDLQKEDGAEQIWRLLQNRFPEKETADQMGEALGEAEGARINAAMDGQGTGGLTEEQRAIVKAKSQGKLEIAEVSAALRSCFPTWRASARAKRPVNALVVEPEWEEEEPNATQNHDTFADVEAFLAEHQATLPEDDVAVDEDEAAEALAVSWKERRQEINKLQQSRKFGSIGNVKKSFRVEIEELKRRTRCRKCGKIGHWARECRSQGKGGQGRGGRSDQPGSSSYATEVNYVQVEAEGETLFDHEISFVGAVEVLATGEENADQTEALEAGLVSSPGYGVVDSGCGRTVIGVQTLEALKELLKTKTNLPVQEYAAHSSFRFGNGATEDSSMSVRIPVGIGGRAGVVDAAVISGKAPLLLGRPTLERLRVQLDFGAKTMCFLGEATAIPMCTNQAGQLLINLLSFPAQVAEAEVTQMNSKPQKKKRTLKPKECRSLMSQLHKQDVRQASQIAVAELFSEPCLSKIAQDQGAKGIAFDMKQGCDLTDPVVQKEVEHLLDQACPYLLTASPPCTHWGGWDHLNRRVRTPVERARLIRAARGQVRFCVRQVLRQVKRGGEFMFKHPLGSAVWKMPEIVSLKRKFGFTTIDMCAHSVKYPETQKPVRHCTGLICSKPDVFRQLVHRCPGDHEHTQAQGKSVNSCALTVQCAPDFNRAVWKSLGPCVQESLLAESQLDWHALGCECLAGDVAAPANDAEGPAQAEAAPPAQDPEGDRRIDNALKKLHCNLGHPASRELVRVLKHSNASARAIERAAQLQCPVCANHQRPSAPLPANTSRNLEFNDRVGLDVKYLTGWRQGQKIACVNLIDYATSLQIMVPLGRRETGALLQSALRDRWIDWAGPPRTLILDPARPNLGEVFSDFCSGQGVDIEQTAAEAHWQLGKVERHGQWFSRILDRVLDESKPEDEEAWKTCLVQTQAAKNSLLSEAGASPFQMVFGRNPRIPSDLLQDAPHVAASDAIEHDTVLNRANAVRQAARRAFLQCQDDKALRAALRARPRVAKEFKSGDWVYYWRTQKSIGGVRIEGGRWYGAAMVLGSIGKNLIVAHKKSILRCAPEQLRAAMPEESVVADFPDNELLGIKNLLERGQFPKSQFIDLVPHDLPPAIDEDTCRPAPEVPRNAAQCLEEANRASNSPAVVEQPPAPDGSAGPASADTRDPHPSRHARVDHSGSGYGPVRRVTGKSPPDMILHRPSAMREDDFVELMQEVVPRILQEFPAGARLEPARASTDVCPEPAAERASPRGTSQKRSASETPPGVEPEARVARVESDSDEALSVEALFCEVRDDQHNSHIEALMAAFLQKRTQKELPPTGNDATIQAKVDEAKALEWETVAGKQAVRVWTGAKAKEIRARHADRFVGSRFVIVNKTDEDGSRIKARLCLQGHLDPDFHTKIQSGLCHSPTLSQLGKAVLLQLLVTNHWVMNLGDIKGAFLEAGPLPERFRPLYAHQPPGGVPGLPPDAVIEITGNLYGSNDAIARLKRRFPYRKWRVGNGEFCGVLYSQDPNTFEISYQQAEYARHLRPIAMTKERRAQREEFATARELSALRAVNGAANWLSSQSRPDLSVQTSFSQQCFPSPRVKDLLFANQLVHRARQHADVSVTVKDIPLSQLAVAVHSDAGFANAGGNRTQAGYIVAFVDRRLDADQEVPWTPFAWRSYRLPRVVASTLAGEAQAFATATGVAEWVSLMLVEAQHGKFDLRSLAEFSRQIPIIAITDCKSLYDAAHSVSSPSKLDDKRVAIDMAIIKQGVERTGMSIRWCPTELMLADSLTKDQSDPADLLRAALMHGRYQLSDEAAVLAQNVPSNLSNMQSSSAASSSAANSVEQQLQQAVARAHEQGRADEVLQMINASFSQVHSDVQGVNDSSKRLRDTEHPEWELATCPEASQQPRPMQTAGQGYRRSTQELSQAPMPSLPSAAAPVGPPRGMLPDGIETQQRWGQTICELPKVKSRGASYAELVSASHTDESLKGYLKGYIMRYSGPSPKVRDFRKYLEYIRYDDIQAVYYPGAPEISRRFKQ</sequence>
<feature type="region of interest" description="Disordered" evidence="6">
    <location>
        <begin position="763"/>
        <end position="783"/>
    </location>
</feature>
<feature type="region of interest" description="Disordered" evidence="6">
    <location>
        <begin position="1195"/>
        <end position="1254"/>
    </location>
</feature>
<dbReference type="InterPro" id="IPR021109">
    <property type="entry name" value="Peptidase_aspartic_dom_sf"/>
</dbReference>
<feature type="region of interest" description="Disordered" evidence="6">
    <location>
        <begin position="276"/>
        <end position="296"/>
    </location>
</feature>
<keyword evidence="10" id="KW-1185">Reference proteome</keyword>
<gene>
    <name evidence="9" type="primary">GIP</name>
    <name evidence="9" type="ORF">SNAT2548_LOCUS1319</name>
</gene>
<keyword evidence="4" id="KW-0378">Hydrolase</keyword>
<dbReference type="Pfam" id="PF00098">
    <property type="entry name" value="zf-CCHC"/>
    <property type="match status" value="1"/>
</dbReference>
<evidence type="ECO:0000256" key="3">
    <source>
        <dbReference type="ARBA" id="ARBA00022722"/>
    </source>
</evidence>
<evidence type="ECO:0000259" key="8">
    <source>
        <dbReference type="PROSITE" id="PS50994"/>
    </source>
</evidence>
<dbReference type="InterPro" id="IPR050951">
    <property type="entry name" value="Retrovirus_Pol_polyprotein"/>
</dbReference>
<keyword evidence="2" id="KW-0548">Nucleotidyltransferase</keyword>
<feature type="domain" description="CCHC-type" evidence="7">
    <location>
        <begin position="261"/>
        <end position="277"/>
    </location>
</feature>
<keyword evidence="5" id="KW-0863">Zinc-finger</keyword>
<feature type="region of interest" description="Disordered" evidence="6">
    <location>
        <begin position="1919"/>
        <end position="1938"/>
    </location>
</feature>
<organism evidence="9 10">
    <name type="scientific">Symbiodinium natans</name>
    <dbReference type="NCBI Taxonomy" id="878477"/>
    <lineage>
        <taxon>Eukaryota</taxon>
        <taxon>Sar</taxon>
        <taxon>Alveolata</taxon>
        <taxon>Dinophyceae</taxon>
        <taxon>Suessiales</taxon>
        <taxon>Symbiodiniaceae</taxon>
        <taxon>Symbiodinium</taxon>
    </lineage>
</organism>
<feature type="region of interest" description="Disordered" evidence="6">
    <location>
        <begin position="1288"/>
        <end position="1336"/>
    </location>
</feature>
<dbReference type="PANTHER" id="PTHR37984:SF5">
    <property type="entry name" value="PROTEIN NYNRIN-LIKE"/>
    <property type="match status" value="1"/>
</dbReference>
<evidence type="ECO:0000256" key="2">
    <source>
        <dbReference type="ARBA" id="ARBA00022695"/>
    </source>
</evidence>
<dbReference type="GO" id="GO:0015074">
    <property type="term" value="P:DNA integration"/>
    <property type="evidence" value="ECO:0007669"/>
    <property type="project" value="InterPro"/>
</dbReference>
<feature type="compositionally biased region" description="Polar residues" evidence="6">
    <location>
        <begin position="1309"/>
        <end position="1319"/>
    </location>
</feature>
<evidence type="ECO:0000256" key="5">
    <source>
        <dbReference type="PROSITE-ProRule" id="PRU00047"/>
    </source>
</evidence>
<dbReference type="Gene3D" id="2.40.70.10">
    <property type="entry name" value="Acid Proteases"/>
    <property type="match status" value="1"/>
</dbReference>
<keyword evidence="5" id="KW-0479">Metal-binding</keyword>
<feature type="region of interest" description="Disordered" evidence="6">
    <location>
        <begin position="1948"/>
        <end position="1984"/>
    </location>
</feature>
<feature type="compositionally biased region" description="Polar residues" evidence="6">
    <location>
        <begin position="1919"/>
        <end position="1928"/>
    </location>
</feature>
<evidence type="ECO:0000256" key="6">
    <source>
        <dbReference type="SAM" id="MobiDB-lite"/>
    </source>
</evidence>
<dbReference type="Gene3D" id="4.10.60.10">
    <property type="entry name" value="Zinc finger, CCHC-type"/>
    <property type="match status" value="1"/>
</dbReference>
<dbReference type="InterPro" id="IPR001878">
    <property type="entry name" value="Znf_CCHC"/>
</dbReference>
<comment type="caution">
    <text evidence="9">The sequence shown here is derived from an EMBL/GenBank/DDBJ whole genome shotgun (WGS) entry which is preliminary data.</text>
</comment>
<dbReference type="InterPro" id="IPR036397">
    <property type="entry name" value="RNaseH_sf"/>
</dbReference>
<keyword evidence="3" id="KW-0540">Nuclease</keyword>
<dbReference type="InterPro" id="IPR012337">
    <property type="entry name" value="RNaseH-like_sf"/>
</dbReference>
<protein>
    <submittedName>
        <fullName evidence="9">GIP protein</fullName>
    </submittedName>
</protein>
<feature type="compositionally biased region" description="Basic and acidic residues" evidence="6">
    <location>
        <begin position="1929"/>
        <end position="1938"/>
    </location>
</feature>
<feature type="domain" description="Integrase catalytic" evidence="8">
    <location>
        <begin position="834"/>
        <end position="1008"/>
    </location>
</feature>
<keyword evidence="4" id="KW-0255">Endonuclease</keyword>
<name>A0A812H878_9DINO</name>
<feature type="compositionally biased region" description="Low complexity" evidence="6">
    <location>
        <begin position="1971"/>
        <end position="1984"/>
    </location>
</feature>
<evidence type="ECO:0000256" key="4">
    <source>
        <dbReference type="ARBA" id="ARBA00022759"/>
    </source>
</evidence>
<dbReference type="PANTHER" id="PTHR37984">
    <property type="entry name" value="PROTEIN CBG26694"/>
    <property type="match status" value="1"/>
</dbReference>
<dbReference type="GO" id="GO:0004519">
    <property type="term" value="F:endonuclease activity"/>
    <property type="evidence" value="ECO:0007669"/>
    <property type="project" value="UniProtKB-KW"/>
</dbReference>
<dbReference type="GO" id="GO:0016779">
    <property type="term" value="F:nucleotidyltransferase activity"/>
    <property type="evidence" value="ECO:0007669"/>
    <property type="project" value="UniProtKB-KW"/>
</dbReference>
<evidence type="ECO:0000313" key="10">
    <source>
        <dbReference type="Proteomes" id="UP000604046"/>
    </source>
</evidence>
<keyword evidence="5" id="KW-0862">Zinc</keyword>
<feature type="compositionally biased region" description="Basic and acidic residues" evidence="6">
    <location>
        <begin position="1221"/>
        <end position="1235"/>
    </location>
</feature>
<feature type="region of interest" description="Disordered" evidence="6">
    <location>
        <begin position="1"/>
        <end position="25"/>
    </location>
</feature>
<dbReference type="SUPFAM" id="SSF53098">
    <property type="entry name" value="Ribonuclease H-like"/>
    <property type="match status" value="1"/>
</dbReference>
<dbReference type="GO" id="GO:0003676">
    <property type="term" value="F:nucleic acid binding"/>
    <property type="evidence" value="ECO:0007669"/>
    <property type="project" value="InterPro"/>
</dbReference>
<dbReference type="PROSITE" id="PS50158">
    <property type="entry name" value="ZF_CCHC"/>
    <property type="match status" value="1"/>
</dbReference>
<dbReference type="InterPro" id="IPR036875">
    <property type="entry name" value="Znf_CCHC_sf"/>
</dbReference>
<dbReference type="OrthoDB" id="441285at2759"/>
<accession>A0A812H878</accession>
<evidence type="ECO:0000259" key="7">
    <source>
        <dbReference type="PROSITE" id="PS50158"/>
    </source>
</evidence>
<dbReference type="InterPro" id="IPR001584">
    <property type="entry name" value="Integrase_cat-core"/>
</dbReference>
<feature type="compositionally biased region" description="Polar residues" evidence="6">
    <location>
        <begin position="1948"/>
        <end position="1970"/>
    </location>
</feature>
<reference evidence="9" key="1">
    <citation type="submission" date="2021-02" db="EMBL/GenBank/DDBJ databases">
        <authorList>
            <person name="Dougan E. K."/>
            <person name="Rhodes N."/>
            <person name="Thang M."/>
            <person name="Chan C."/>
        </authorList>
    </citation>
    <scope>NUCLEOTIDE SEQUENCE</scope>
</reference>
<feature type="compositionally biased region" description="Basic and acidic residues" evidence="6">
    <location>
        <begin position="1326"/>
        <end position="1335"/>
    </location>
</feature>
<evidence type="ECO:0000256" key="1">
    <source>
        <dbReference type="ARBA" id="ARBA00022679"/>
    </source>
</evidence>
<dbReference type="PROSITE" id="PS50994">
    <property type="entry name" value="INTEGRASE"/>
    <property type="match status" value="1"/>
</dbReference>
<dbReference type="Gene3D" id="3.30.420.10">
    <property type="entry name" value="Ribonuclease H-like superfamily/Ribonuclease H"/>
    <property type="match status" value="1"/>
</dbReference>
<dbReference type="Proteomes" id="UP000604046">
    <property type="component" value="Unassembled WGS sequence"/>
</dbReference>